<name>A0A1P8UC21_9MICO</name>
<evidence type="ECO:0000256" key="1">
    <source>
        <dbReference type="SAM" id="MobiDB-lite"/>
    </source>
</evidence>
<sequence length="365" mass="38255">MRADAATRAPAAEPVPEARRPRRRRGRLAFDLTALAVVGVLLLGAIGATTAVAYQDLYSPSAFVTRYLDLLGQGRAADALAVPGVPIDSADLDAAGLPITASEALLRRAALAPLTDVAAVGEEERGDLVYVTVTYTAGGHPGTTTFQVERSGWVGLAPTWRFAQSPLAVVDLTLRGATAFSVNGFAIDTRQVSAEGVDADPLDPVPLLVFSPGLYSISVDTAVSASPGVAVLSDTPQADIPVDIQTEPTAEFTRVVQEQVESFLTDCATQQVLKPTGCPFGLEVRNRIVEPPVWSIVQQPTVVLSPDGANWAIGRTEAVAHVVVDIQSIFDGSIRHVDEDVPFVLAGTITMLPDGTASIAVSPTD</sequence>
<protein>
    <submittedName>
        <fullName evidence="3">Uncharacterized protein</fullName>
    </submittedName>
</protein>
<proteinExistence type="predicted"/>
<keyword evidence="2" id="KW-0472">Membrane</keyword>
<evidence type="ECO:0000313" key="3">
    <source>
        <dbReference type="EMBL" id="APZ35673.1"/>
    </source>
</evidence>
<feature type="region of interest" description="Disordered" evidence="1">
    <location>
        <begin position="1"/>
        <end position="23"/>
    </location>
</feature>
<dbReference type="AlphaFoldDB" id="A0A1P8UC21"/>
<evidence type="ECO:0000256" key="2">
    <source>
        <dbReference type="SAM" id="Phobius"/>
    </source>
</evidence>
<keyword evidence="4" id="KW-1185">Reference proteome</keyword>
<evidence type="ECO:0000313" key="4">
    <source>
        <dbReference type="Proteomes" id="UP000187185"/>
    </source>
</evidence>
<reference evidence="3 4" key="1">
    <citation type="submission" date="2016-12" db="EMBL/GenBank/DDBJ databases">
        <title>Complete genome sequence of Microbacterium aurum KACC 15219.</title>
        <authorList>
            <person name="Jung Y."/>
            <person name="Shin J.-H."/>
            <person name="Lee Y.-J."/>
            <person name="Yi H."/>
            <person name="Bahn Y.-S."/>
            <person name="Kim J.F."/>
            <person name="Lee D.-W."/>
        </authorList>
    </citation>
    <scope>NUCLEOTIDE SEQUENCE [LARGE SCALE GENOMIC DNA]</scope>
    <source>
        <strain evidence="3 4">KACC 15219</strain>
    </source>
</reference>
<feature type="transmembrane region" description="Helical" evidence="2">
    <location>
        <begin position="28"/>
        <end position="54"/>
    </location>
</feature>
<dbReference type="STRING" id="36805.BOH66_01005"/>
<accession>A0A1P8UC21</accession>
<dbReference type="EMBL" id="CP018762">
    <property type="protein sequence ID" value="APZ35673.1"/>
    <property type="molecule type" value="Genomic_DNA"/>
</dbReference>
<keyword evidence="2" id="KW-1133">Transmembrane helix</keyword>
<organism evidence="3 4">
    <name type="scientific">Microbacterium aurum</name>
    <dbReference type="NCBI Taxonomy" id="36805"/>
    <lineage>
        <taxon>Bacteria</taxon>
        <taxon>Bacillati</taxon>
        <taxon>Actinomycetota</taxon>
        <taxon>Actinomycetes</taxon>
        <taxon>Micrococcales</taxon>
        <taxon>Microbacteriaceae</taxon>
        <taxon>Microbacterium</taxon>
    </lineage>
</organism>
<dbReference type="KEGG" id="maur:BOH66_01005"/>
<gene>
    <name evidence="3" type="ORF">BOH66_01005</name>
</gene>
<dbReference type="OrthoDB" id="3818356at2"/>
<keyword evidence="2" id="KW-0812">Transmembrane</keyword>
<dbReference type="Proteomes" id="UP000187185">
    <property type="component" value="Chromosome"/>
</dbReference>
<feature type="compositionally biased region" description="Low complexity" evidence="1">
    <location>
        <begin position="1"/>
        <end position="15"/>
    </location>
</feature>